<feature type="region of interest" description="Disordered" evidence="2">
    <location>
        <begin position="1"/>
        <end position="24"/>
    </location>
</feature>
<sequence length="430" mass="45694">MSVAVSKSSPVVVRPSEPATTSSTTIKLSSFDKGLERMPTAALLVFEHPIHETTETIKRALSQALVHYYPFAGRMVAGADGDDAGHIECSGEGAVFVAASASCAVEEVIASDHSPASRALRNDLAVCYPGESCGPADPLLLVQVTEFSCGGFVLGVTWNHAVADGAGMAQFLKAIGELARGLPSPSVAPVRRDYSLPSLPAVVPIDKLLSLEPFDDLVYLDFTVPSSAIGRLRADFGSRFGGHPCSVFDAVSAVVWRCRTRAVMSDPEAPAALFFSANARRHVGAKQGYYGNCVTAQLVTEKSGTVAGGDVVELAKKIRDAKETIADQFKDAEGGGPRRAATRPVLQDRYDMVIVSSWQNLGFDEVDLGSGRPARVTSRMRERLHFPALGILPPCKGRDGANVLSVVVKEKHADAFLGELARFIDVINAV</sequence>
<reference evidence="3" key="1">
    <citation type="submission" date="2018-04" db="EMBL/GenBank/DDBJ databases">
        <title>WGS assembly of Panicum hallii.</title>
        <authorList>
            <person name="Lovell J."/>
            <person name="Jenkins J."/>
            <person name="Lowry D."/>
            <person name="Mamidi S."/>
            <person name="Sreedasyam A."/>
            <person name="Weng X."/>
            <person name="Barry K."/>
            <person name="Bonette J."/>
            <person name="Campitelli B."/>
            <person name="Daum C."/>
            <person name="Gordon S."/>
            <person name="Gould B."/>
            <person name="Lipzen A."/>
            <person name="Macqueen A."/>
            <person name="Palacio-Mejia J."/>
            <person name="Plott C."/>
            <person name="Shakirov E."/>
            <person name="Shu S."/>
            <person name="Yoshinaga Y."/>
            <person name="Zane M."/>
            <person name="Rokhsar D."/>
            <person name="Grimwood J."/>
            <person name="Schmutz J."/>
            <person name="Juenger T."/>
        </authorList>
    </citation>
    <scope>NUCLEOTIDE SEQUENCE [LARGE SCALE GENOMIC DNA]</scope>
    <source>
        <strain evidence="3">FIL2</strain>
    </source>
</reference>
<dbReference type="Gramene" id="PAN21484">
    <property type="protein sequence ID" value="PAN21484"/>
    <property type="gene ID" value="PAHAL_3G470500"/>
</dbReference>
<protein>
    <submittedName>
        <fullName evidence="3">Uncharacterized protein</fullName>
    </submittedName>
</protein>
<accession>A0A2S3HET4</accession>
<dbReference type="PANTHER" id="PTHR31147">
    <property type="entry name" value="ACYL TRANSFERASE 4"/>
    <property type="match status" value="1"/>
</dbReference>
<dbReference type="EMBL" id="CM008048">
    <property type="protein sequence ID" value="PAN21484.1"/>
    <property type="molecule type" value="Genomic_DNA"/>
</dbReference>
<organism evidence="3">
    <name type="scientific">Panicum hallii</name>
    <dbReference type="NCBI Taxonomy" id="206008"/>
    <lineage>
        <taxon>Eukaryota</taxon>
        <taxon>Viridiplantae</taxon>
        <taxon>Streptophyta</taxon>
        <taxon>Embryophyta</taxon>
        <taxon>Tracheophyta</taxon>
        <taxon>Spermatophyta</taxon>
        <taxon>Magnoliopsida</taxon>
        <taxon>Liliopsida</taxon>
        <taxon>Poales</taxon>
        <taxon>Poaceae</taxon>
        <taxon>PACMAD clade</taxon>
        <taxon>Panicoideae</taxon>
        <taxon>Panicodae</taxon>
        <taxon>Paniceae</taxon>
        <taxon>Panicinae</taxon>
        <taxon>Panicum</taxon>
        <taxon>Panicum sect. Panicum</taxon>
    </lineage>
</organism>
<evidence type="ECO:0000313" key="3">
    <source>
        <dbReference type="EMBL" id="PAN21484.1"/>
    </source>
</evidence>
<comment type="similarity">
    <text evidence="1">Belongs to the plant acyltransferase family.</text>
</comment>
<name>A0A2S3HET4_9POAL</name>
<evidence type="ECO:0000256" key="1">
    <source>
        <dbReference type="ARBA" id="ARBA00009861"/>
    </source>
</evidence>
<dbReference type="AlphaFoldDB" id="A0A2S3HET4"/>
<dbReference type="InterPro" id="IPR023213">
    <property type="entry name" value="CAT-like_dom_sf"/>
</dbReference>
<feature type="compositionally biased region" description="Low complexity" evidence="2">
    <location>
        <begin position="1"/>
        <end position="18"/>
    </location>
</feature>
<dbReference type="PANTHER" id="PTHR31147:SF61">
    <property type="entry name" value="ACYL TRANSFERASE 15"/>
    <property type="match status" value="1"/>
</dbReference>
<dbReference type="SUPFAM" id="SSF52777">
    <property type="entry name" value="CoA-dependent acyltransferases"/>
    <property type="match status" value="1"/>
</dbReference>
<dbReference type="InterPro" id="IPR050898">
    <property type="entry name" value="Plant_acyltransferase"/>
</dbReference>
<dbReference type="Pfam" id="PF02458">
    <property type="entry name" value="Transferase"/>
    <property type="match status" value="1"/>
</dbReference>
<dbReference type="Proteomes" id="UP000243499">
    <property type="component" value="Chromosome 3"/>
</dbReference>
<dbReference type="GO" id="GO:0016747">
    <property type="term" value="F:acyltransferase activity, transferring groups other than amino-acyl groups"/>
    <property type="evidence" value="ECO:0007669"/>
    <property type="project" value="UniProtKB-ARBA"/>
</dbReference>
<gene>
    <name evidence="3" type="ORF">PAHAL_3G470500</name>
</gene>
<evidence type="ECO:0000256" key="2">
    <source>
        <dbReference type="SAM" id="MobiDB-lite"/>
    </source>
</evidence>
<dbReference type="Gene3D" id="3.30.559.10">
    <property type="entry name" value="Chloramphenicol acetyltransferase-like domain"/>
    <property type="match status" value="2"/>
</dbReference>
<proteinExistence type="inferred from homology"/>